<gene>
    <name evidence="1" type="ORF">Krac_6139</name>
</gene>
<reference evidence="1 2" key="1">
    <citation type="journal article" date="2011" name="Stand. Genomic Sci.">
        <title>Non-contiguous finished genome sequence and contextual data of the filamentous soil bacterium Ktedonobacter racemifer type strain (SOSP1-21).</title>
        <authorList>
            <person name="Chang Y.J."/>
            <person name="Land M."/>
            <person name="Hauser L."/>
            <person name="Chertkov O."/>
            <person name="Del Rio T.G."/>
            <person name="Nolan M."/>
            <person name="Copeland A."/>
            <person name="Tice H."/>
            <person name="Cheng J.F."/>
            <person name="Lucas S."/>
            <person name="Han C."/>
            <person name="Goodwin L."/>
            <person name="Pitluck S."/>
            <person name="Ivanova N."/>
            <person name="Ovchinikova G."/>
            <person name="Pati A."/>
            <person name="Chen A."/>
            <person name="Palaniappan K."/>
            <person name="Mavromatis K."/>
            <person name="Liolios K."/>
            <person name="Brettin T."/>
            <person name="Fiebig A."/>
            <person name="Rohde M."/>
            <person name="Abt B."/>
            <person name="Goker M."/>
            <person name="Detter J.C."/>
            <person name="Woyke T."/>
            <person name="Bristow J."/>
            <person name="Eisen J.A."/>
            <person name="Markowitz V."/>
            <person name="Hugenholtz P."/>
            <person name="Kyrpides N.C."/>
            <person name="Klenk H.P."/>
            <person name="Lapidus A."/>
        </authorList>
    </citation>
    <scope>NUCLEOTIDE SEQUENCE [LARGE SCALE GENOMIC DNA]</scope>
    <source>
        <strain evidence="2">DSM 44963</strain>
    </source>
</reference>
<sequence length="69" mass="7718">MREAKGNADGASLQPSNFAENCEVLRPLLGGFRPPIAVGEHLGISWLAALQKTERILDMRYERGHSYFM</sequence>
<comment type="caution">
    <text evidence="1">The sequence shown here is derived from an EMBL/GenBank/DDBJ whole genome shotgun (WGS) entry which is preliminary data.</text>
</comment>
<proteinExistence type="predicted"/>
<keyword evidence="2" id="KW-1185">Reference proteome</keyword>
<evidence type="ECO:0000313" key="2">
    <source>
        <dbReference type="Proteomes" id="UP000004508"/>
    </source>
</evidence>
<evidence type="ECO:0000313" key="1">
    <source>
        <dbReference type="EMBL" id="EFH85007.1"/>
    </source>
</evidence>
<protein>
    <submittedName>
        <fullName evidence="1">Uncharacterized protein</fullName>
    </submittedName>
</protein>
<name>D6TY11_KTERA</name>
<accession>D6TY11</accession>
<dbReference type="EMBL" id="ADVG01000003">
    <property type="protein sequence ID" value="EFH85007.1"/>
    <property type="molecule type" value="Genomic_DNA"/>
</dbReference>
<dbReference type="AlphaFoldDB" id="D6TY11"/>
<dbReference type="Proteomes" id="UP000004508">
    <property type="component" value="Unassembled WGS sequence"/>
</dbReference>
<dbReference type="InParanoid" id="D6TY11"/>
<organism evidence="1 2">
    <name type="scientific">Ktedonobacter racemifer DSM 44963</name>
    <dbReference type="NCBI Taxonomy" id="485913"/>
    <lineage>
        <taxon>Bacteria</taxon>
        <taxon>Bacillati</taxon>
        <taxon>Chloroflexota</taxon>
        <taxon>Ktedonobacteria</taxon>
        <taxon>Ktedonobacterales</taxon>
        <taxon>Ktedonobacteraceae</taxon>
        <taxon>Ktedonobacter</taxon>
    </lineage>
</organism>